<keyword evidence="3" id="KW-0808">Transferase</keyword>
<dbReference type="Pfam" id="PF13639">
    <property type="entry name" value="zf-RING_2"/>
    <property type="match status" value="1"/>
</dbReference>
<dbReference type="Proteomes" id="UP000092600">
    <property type="component" value="Unassembled WGS sequence"/>
</dbReference>
<comment type="caution">
    <text evidence="10">The sequence shown here is derived from an EMBL/GenBank/DDBJ whole genome shotgun (WGS) entry which is preliminary data.</text>
</comment>
<evidence type="ECO:0000256" key="4">
    <source>
        <dbReference type="ARBA" id="ARBA00022723"/>
    </source>
</evidence>
<dbReference type="GO" id="GO:0061630">
    <property type="term" value="F:ubiquitin protein ligase activity"/>
    <property type="evidence" value="ECO:0007669"/>
    <property type="project" value="UniProtKB-EC"/>
</dbReference>
<evidence type="ECO:0000313" key="11">
    <source>
        <dbReference type="Proteomes" id="UP000092600"/>
    </source>
</evidence>
<evidence type="ECO:0000256" key="6">
    <source>
        <dbReference type="ARBA" id="ARBA00022786"/>
    </source>
</evidence>
<name>A0A199UXG8_ANACO</name>
<proteinExistence type="predicted"/>
<dbReference type="EMBL" id="LSRQ01004420">
    <property type="protein sequence ID" value="OAY69469.1"/>
    <property type="molecule type" value="Genomic_DNA"/>
</dbReference>
<gene>
    <name evidence="10" type="ORF">ACMD2_22873</name>
</gene>
<dbReference type="FunFam" id="3.30.40.10:FF:000504">
    <property type="entry name" value="E3 ubiquitin-protein ligase arkadia"/>
    <property type="match status" value="1"/>
</dbReference>
<evidence type="ECO:0000259" key="9">
    <source>
        <dbReference type="PROSITE" id="PS50089"/>
    </source>
</evidence>
<keyword evidence="6" id="KW-0833">Ubl conjugation pathway</keyword>
<dbReference type="InterPro" id="IPR001841">
    <property type="entry name" value="Znf_RING"/>
</dbReference>
<keyword evidence="4" id="KW-0479">Metal-binding</keyword>
<dbReference type="PANTHER" id="PTHR22937">
    <property type="entry name" value="E3 UBIQUITIN-PROTEIN LIGASE RNF165"/>
    <property type="match status" value="1"/>
</dbReference>
<dbReference type="PROSITE" id="PS50089">
    <property type="entry name" value="ZF_RING_2"/>
    <property type="match status" value="1"/>
</dbReference>
<dbReference type="InterPro" id="IPR045191">
    <property type="entry name" value="MBR1/2-like"/>
</dbReference>
<evidence type="ECO:0000256" key="3">
    <source>
        <dbReference type="ARBA" id="ARBA00022679"/>
    </source>
</evidence>
<keyword evidence="7" id="KW-0862">Zinc</keyword>
<dbReference type="PANTHER" id="PTHR22937:SF136">
    <property type="entry name" value="RING-TYPE E3 UBIQUITIN TRANSFERASE"/>
    <property type="match status" value="1"/>
</dbReference>
<comment type="catalytic activity">
    <reaction evidence="1">
        <text>S-ubiquitinyl-[E2 ubiquitin-conjugating enzyme]-L-cysteine + [acceptor protein]-L-lysine = [E2 ubiquitin-conjugating enzyme]-L-cysteine + N(6)-ubiquitinyl-[acceptor protein]-L-lysine.</text>
        <dbReference type="EC" id="2.3.2.27"/>
    </reaction>
</comment>
<dbReference type="Gene3D" id="3.30.40.10">
    <property type="entry name" value="Zinc/RING finger domain, C3HC4 (zinc finger)"/>
    <property type="match status" value="1"/>
</dbReference>
<evidence type="ECO:0000256" key="7">
    <source>
        <dbReference type="ARBA" id="ARBA00022833"/>
    </source>
</evidence>
<keyword evidence="5 8" id="KW-0863">Zinc-finger</keyword>
<reference evidence="10 11" key="1">
    <citation type="journal article" date="2016" name="DNA Res.">
        <title>The draft genome of MD-2 pineapple using hybrid error correction of long reads.</title>
        <authorList>
            <person name="Redwan R.M."/>
            <person name="Saidin A."/>
            <person name="Kumar S.V."/>
        </authorList>
    </citation>
    <scope>NUCLEOTIDE SEQUENCE [LARGE SCALE GENOMIC DNA]</scope>
    <source>
        <strain evidence="11">cv. MD2</strain>
        <tissue evidence="10">Leaf</tissue>
    </source>
</reference>
<evidence type="ECO:0000256" key="2">
    <source>
        <dbReference type="ARBA" id="ARBA00012483"/>
    </source>
</evidence>
<evidence type="ECO:0000256" key="8">
    <source>
        <dbReference type="PROSITE-ProRule" id="PRU00175"/>
    </source>
</evidence>
<dbReference type="EC" id="2.3.2.27" evidence="2"/>
<dbReference type="SUPFAM" id="SSF57850">
    <property type="entry name" value="RING/U-box"/>
    <property type="match status" value="1"/>
</dbReference>
<accession>A0A199UXG8</accession>
<dbReference type="SMART" id="SM00184">
    <property type="entry name" value="RING"/>
    <property type="match status" value="1"/>
</dbReference>
<evidence type="ECO:0000256" key="1">
    <source>
        <dbReference type="ARBA" id="ARBA00000900"/>
    </source>
</evidence>
<dbReference type="AlphaFoldDB" id="A0A199UXG8"/>
<protein>
    <recommendedName>
        <fullName evidence="2">RING-type E3 ubiquitin transferase</fullName>
        <ecNumber evidence="2">2.3.2.27</ecNumber>
    </recommendedName>
</protein>
<dbReference type="GO" id="GO:0008270">
    <property type="term" value="F:zinc ion binding"/>
    <property type="evidence" value="ECO:0007669"/>
    <property type="project" value="UniProtKB-KW"/>
</dbReference>
<dbReference type="InterPro" id="IPR013083">
    <property type="entry name" value="Znf_RING/FYVE/PHD"/>
</dbReference>
<organism evidence="10 11">
    <name type="scientific">Ananas comosus</name>
    <name type="common">Pineapple</name>
    <name type="synonym">Ananas ananas</name>
    <dbReference type="NCBI Taxonomy" id="4615"/>
    <lineage>
        <taxon>Eukaryota</taxon>
        <taxon>Viridiplantae</taxon>
        <taxon>Streptophyta</taxon>
        <taxon>Embryophyta</taxon>
        <taxon>Tracheophyta</taxon>
        <taxon>Spermatophyta</taxon>
        <taxon>Magnoliopsida</taxon>
        <taxon>Liliopsida</taxon>
        <taxon>Poales</taxon>
        <taxon>Bromeliaceae</taxon>
        <taxon>Bromelioideae</taxon>
        <taxon>Ananas</taxon>
    </lineage>
</organism>
<sequence>MEGIAQELLALEEQMGSVSTALPEDELVKCLKRSIYTSASLVSGINRHIAHDIKCSICQEEYVAGDEVGKLGCEHVYHVACIHQWLRLKNWCPICKASAAPSLRNK</sequence>
<evidence type="ECO:0000313" key="10">
    <source>
        <dbReference type="EMBL" id="OAY69469.1"/>
    </source>
</evidence>
<evidence type="ECO:0000256" key="5">
    <source>
        <dbReference type="ARBA" id="ARBA00022771"/>
    </source>
</evidence>
<feature type="domain" description="RING-type" evidence="9">
    <location>
        <begin position="55"/>
        <end position="96"/>
    </location>
</feature>